<dbReference type="EMBL" id="CAJPDR010000285">
    <property type="protein sequence ID" value="CAF9930422.1"/>
    <property type="molecule type" value="Genomic_DNA"/>
</dbReference>
<gene>
    <name evidence="6" type="ORF">ALECFALPRED_004600</name>
</gene>
<dbReference type="GO" id="GO:0020037">
    <property type="term" value="F:heme binding"/>
    <property type="evidence" value="ECO:0007669"/>
    <property type="project" value="InterPro"/>
</dbReference>
<dbReference type="OrthoDB" id="1470350at2759"/>
<dbReference type="GO" id="GO:0004497">
    <property type="term" value="F:monooxygenase activity"/>
    <property type="evidence" value="ECO:0007669"/>
    <property type="project" value="InterPro"/>
</dbReference>
<keyword evidence="4 5" id="KW-0408">Iron</keyword>
<comment type="caution">
    <text evidence="6">The sequence shown here is derived from an EMBL/GenBank/DDBJ whole genome shotgun (WGS) entry which is preliminary data.</text>
</comment>
<evidence type="ECO:0000256" key="4">
    <source>
        <dbReference type="ARBA" id="ARBA00023004"/>
    </source>
</evidence>
<comment type="cofactor">
    <cofactor evidence="1 5">
        <name>heme</name>
        <dbReference type="ChEBI" id="CHEBI:30413"/>
    </cofactor>
</comment>
<evidence type="ECO:0000256" key="3">
    <source>
        <dbReference type="ARBA" id="ARBA00022723"/>
    </source>
</evidence>
<dbReference type="InterPro" id="IPR053007">
    <property type="entry name" value="CYP450_monoxygenase_sec-met"/>
</dbReference>
<name>A0A8H3FWM5_9LECA</name>
<dbReference type="GO" id="GO:0005506">
    <property type="term" value="F:iron ion binding"/>
    <property type="evidence" value="ECO:0007669"/>
    <property type="project" value="InterPro"/>
</dbReference>
<protein>
    <recommendedName>
        <fullName evidence="8">Cytochrome P450</fullName>
    </recommendedName>
</protein>
<dbReference type="Gene3D" id="1.10.630.10">
    <property type="entry name" value="Cytochrome P450"/>
    <property type="match status" value="1"/>
</dbReference>
<dbReference type="AlphaFoldDB" id="A0A8H3FWM5"/>
<dbReference type="PANTHER" id="PTHR47582:SF1">
    <property type="entry name" value="P450, PUTATIVE (EUROFUNG)-RELATED"/>
    <property type="match status" value="1"/>
</dbReference>
<evidence type="ECO:0008006" key="8">
    <source>
        <dbReference type="Google" id="ProtNLM"/>
    </source>
</evidence>
<evidence type="ECO:0000313" key="7">
    <source>
        <dbReference type="Proteomes" id="UP000664203"/>
    </source>
</evidence>
<keyword evidence="3 5" id="KW-0479">Metal-binding</keyword>
<comment type="similarity">
    <text evidence="2">Belongs to the cytochrome P450 family.</text>
</comment>
<sequence length="445" mass="49679">MTSSAKCKLPIYTLNMLSGKVYIVTSPDLVNAVNRNSKKIAFNPFIAMLGKRITGHDEDTSRIVQHNLNGENGPGYVIDVHDRIVISLAPGKDLEQTTKAMLLQTSTYFEAFTTDAEVNLFEWTRYTVTMCSTRALYGPENPFNRNPKFVDSFWHFDHALNILIANVLPRIFAPKGYCARVELAAAFQHYFENYSPGQSAAMVQGRHFENTRYSITPLNQGRLEVGTLIGVLANTIPSIFYTLMHIYSDPILISDIRDELETSGFVGTPEDISQNPGLLAMPESCPLLHSTWQEVLRVHALGSGARYILEDVMLEDNFLLRKGMVVQMPMAVMHSDVAAWGDHVKDFQPRRFLKQNSASRGGFKPNLSAYRPFGGGVSMCPGRHFATLQTMALAACILSRFDLTPVDGQWNIPRQKQESLATNVFPPDKDVRVRIATRKGLGASK</sequence>
<organism evidence="6 7">
    <name type="scientific">Alectoria fallacina</name>
    <dbReference type="NCBI Taxonomy" id="1903189"/>
    <lineage>
        <taxon>Eukaryota</taxon>
        <taxon>Fungi</taxon>
        <taxon>Dikarya</taxon>
        <taxon>Ascomycota</taxon>
        <taxon>Pezizomycotina</taxon>
        <taxon>Lecanoromycetes</taxon>
        <taxon>OSLEUM clade</taxon>
        <taxon>Lecanoromycetidae</taxon>
        <taxon>Lecanorales</taxon>
        <taxon>Lecanorineae</taxon>
        <taxon>Parmeliaceae</taxon>
        <taxon>Alectoria</taxon>
    </lineage>
</organism>
<dbReference type="PANTHER" id="PTHR47582">
    <property type="entry name" value="P450, PUTATIVE (EUROFUNG)-RELATED"/>
    <property type="match status" value="1"/>
</dbReference>
<evidence type="ECO:0000256" key="1">
    <source>
        <dbReference type="ARBA" id="ARBA00001971"/>
    </source>
</evidence>
<dbReference type="SUPFAM" id="SSF48264">
    <property type="entry name" value="Cytochrome P450"/>
    <property type="match status" value="1"/>
</dbReference>
<dbReference type="InterPro" id="IPR002403">
    <property type="entry name" value="Cyt_P450_E_grp-IV"/>
</dbReference>
<dbReference type="InterPro" id="IPR036396">
    <property type="entry name" value="Cyt_P450_sf"/>
</dbReference>
<evidence type="ECO:0000256" key="5">
    <source>
        <dbReference type="PIRSR" id="PIRSR602403-1"/>
    </source>
</evidence>
<feature type="binding site" description="axial binding residue" evidence="5">
    <location>
        <position position="380"/>
    </location>
    <ligand>
        <name>heme</name>
        <dbReference type="ChEBI" id="CHEBI:30413"/>
    </ligand>
    <ligandPart>
        <name>Fe</name>
        <dbReference type="ChEBI" id="CHEBI:18248"/>
    </ligandPart>
</feature>
<evidence type="ECO:0000256" key="2">
    <source>
        <dbReference type="ARBA" id="ARBA00010617"/>
    </source>
</evidence>
<dbReference type="Pfam" id="PF00067">
    <property type="entry name" value="p450"/>
    <property type="match status" value="1"/>
</dbReference>
<dbReference type="Proteomes" id="UP000664203">
    <property type="component" value="Unassembled WGS sequence"/>
</dbReference>
<accession>A0A8H3FWM5</accession>
<reference evidence="6" key="1">
    <citation type="submission" date="2021-03" db="EMBL/GenBank/DDBJ databases">
        <authorList>
            <person name="Tagirdzhanova G."/>
        </authorList>
    </citation>
    <scope>NUCLEOTIDE SEQUENCE</scope>
</reference>
<evidence type="ECO:0000313" key="6">
    <source>
        <dbReference type="EMBL" id="CAF9930422.1"/>
    </source>
</evidence>
<dbReference type="InterPro" id="IPR001128">
    <property type="entry name" value="Cyt_P450"/>
</dbReference>
<proteinExistence type="inferred from homology"/>
<keyword evidence="7" id="KW-1185">Reference proteome</keyword>
<dbReference type="PRINTS" id="PR00465">
    <property type="entry name" value="EP450IV"/>
</dbReference>
<keyword evidence="5" id="KW-0349">Heme</keyword>
<dbReference type="CDD" id="cd11040">
    <property type="entry name" value="CYP7_CYP8-like"/>
    <property type="match status" value="1"/>
</dbReference>
<dbReference type="GO" id="GO:0016705">
    <property type="term" value="F:oxidoreductase activity, acting on paired donors, with incorporation or reduction of molecular oxygen"/>
    <property type="evidence" value="ECO:0007669"/>
    <property type="project" value="InterPro"/>
</dbReference>